<organism evidence="9 10">
    <name type="scientific">Rhodocyclus tenuis</name>
    <name type="common">Rhodospirillum tenue</name>
    <dbReference type="NCBI Taxonomy" id="1066"/>
    <lineage>
        <taxon>Bacteria</taxon>
        <taxon>Pseudomonadati</taxon>
        <taxon>Pseudomonadota</taxon>
        <taxon>Betaproteobacteria</taxon>
        <taxon>Rhodocyclales</taxon>
        <taxon>Rhodocyclaceae</taxon>
        <taxon>Rhodocyclus</taxon>
    </lineage>
</organism>
<dbReference type="InterPro" id="IPR017941">
    <property type="entry name" value="Rieske_2Fe-2S"/>
</dbReference>
<evidence type="ECO:0000259" key="8">
    <source>
        <dbReference type="PROSITE" id="PS51296"/>
    </source>
</evidence>
<dbReference type="Gene3D" id="3.90.380.10">
    <property type="entry name" value="Naphthalene 1,2-dioxygenase Alpha Subunit, Chain A, domain 1"/>
    <property type="match status" value="1"/>
</dbReference>
<keyword evidence="5" id="KW-0560">Oxidoreductase</keyword>
<sequence length="413" mass="45776">MSLSPVADALVPPDCESDCVPGCASERASDCAADIALPAHCYSDEALFALEQEVFFAAGPGYVGHELMVPEVGDYRSLEWFDHAQLLVRGDDGVRLLSNICRHRQAIMLQGQGKAKRIVCPLHRWAYDTDGDLVGAPRFKEKPCLSLRRQAVQSWQGLLFAGPRPVADDLAALQGAPFDFSGYRLDRVVLHDCDYNWKTFIEVYLEDYHVAPFHPGLGNFVTCDDLHWQFGAQFSVQRVGLTRFERSGSPAYARWQQAVRDAFPEAPPQGAVWLTLYPNVMLEWYPNTLVVSSLIPLSPGRTRNVVEFYYPAAVVAENREFVEAQQAAYLETAVEDDEIGERMDRGRQALVRQGRSEVGPYQSPLEDGMRHFHEYYRRVIASSPAGAALLTAPSAAAGAGASSLHRSSPDPEV</sequence>
<dbReference type="Proteomes" id="UP000480275">
    <property type="component" value="Unassembled WGS sequence"/>
</dbReference>
<dbReference type="PANTHER" id="PTHR43756:SF5">
    <property type="entry name" value="CHOLINE MONOOXYGENASE, CHLOROPLASTIC"/>
    <property type="match status" value="1"/>
</dbReference>
<reference evidence="9 10" key="1">
    <citation type="submission" date="2019-10" db="EMBL/GenBank/DDBJ databases">
        <title>Whole-genome sequence of the purple nonsulfur photosynthetic bacterium Rhodocyclus tenuis.</title>
        <authorList>
            <person name="Kyndt J.A."/>
            <person name="Meyer T.E."/>
        </authorList>
    </citation>
    <scope>NUCLEOTIDE SEQUENCE [LARGE SCALE GENOMIC DNA]</scope>
    <source>
        <strain evidence="9 10">DSM 110</strain>
    </source>
</reference>
<comment type="caution">
    <text evidence="9">The sequence shown here is derived from an EMBL/GenBank/DDBJ whole genome shotgun (WGS) entry which is preliminary data.</text>
</comment>
<dbReference type="InterPro" id="IPR036922">
    <property type="entry name" value="Rieske_2Fe-2S_sf"/>
</dbReference>
<dbReference type="Pfam" id="PF00848">
    <property type="entry name" value="Ring_hydroxyl_A"/>
    <property type="match status" value="1"/>
</dbReference>
<dbReference type="SUPFAM" id="SSF50022">
    <property type="entry name" value="ISP domain"/>
    <property type="match status" value="1"/>
</dbReference>
<dbReference type="PRINTS" id="PR00090">
    <property type="entry name" value="RNGDIOXGNASE"/>
</dbReference>
<comment type="cofactor">
    <cofactor evidence="1">
        <name>Fe cation</name>
        <dbReference type="ChEBI" id="CHEBI:24875"/>
    </cofactor>
</comment>
<evidence type="ECO:0000313" key="10">
    <source>
        <dbReference type="Proteomes" id="UP000480275"/>
    </source>
</evidence>
<gene>
    <name evidence="9" type="ORF">GHK24_07755</name>
</gene>
<dbReference type="CDD" id="cd00680">
    <property type="entry name" value="RHO_alpha_C"/>
    <property type="match status" value="1"/>
</dbReference>
<dbReference type="InterPro" id="IPR001663">
    <property type="entry name" value="Rng_hydr_dOase-A"/>
</dbReference>
<dbReference type="GO" id="GO:0016491">
    <property type="term" value="F:oxidoreductase activity"/>
    <property type="evidence" value="ECO:0007669"/>
    <property type="project" value="UniProtKB-KW"/>
</dbReference>
<evidence type="ECO:0000256" key="4">
    <source>
        <dbReference type="ARBA" id="ARBA00022723"/>
    </source>
</evidence>
<feature type="domain" description="Rieske" evidence="8">
    <location>
        <begin position="61"/>
        <end position="161"/>
    </location>
</feature>
<dbReference type="SUPFAM" id="SSF55961">
    <property type="entry name" value="Bet v1-like"/>
    <property type="match status" value="1"/>
</dbReference>
<keyword evidence="4" id="KW-0479">Metal-binding</keyword>
<dbReference type="GO" id="GO:0051537">
    <property type="term" value="F:2 iron, 2 sulfur cluster binding"/>
    <property type="evidence" value="ECO:0007669"/>
    <property type="project" value="UniProtKB-KW"/>
</dbReference>
<protein>
    <submittedName>
        <fullName evidence="9">Rieske 2Fe-2S domain-containing protein</fullName>
    </submittedName>
</protein>
<name>A0A6L5JYD1_RHOTE</name>
<dbReference type="Pfam" id="PF00355">
    <property type="entry name" value="Rieske"/>
    <property type="match status" value="1"/>
</dbReference>
<proteinExistence type="inferred from homology"/>
<dbReference type="PROSITE" id="PS51296">
    <property type="entry name" value="RIESKE"/>
    <property type="match status" value="1"/>
</dbReference>
<comment type="similarity">
    <text evidence="2">Belongs to the bacterial ring-hydroxylating dioxygenase alpha subunit family.</text>
</comment>
<dbReference type="Gene3D" id="2.102.10.10">
    <property type="entry name" value="Rieske [2Fe-2S] iron-sulphur domain"/>
    <property type="match status" value="1"/>
</dbReference>
<dbReference type="GO" id="GO:0005506">
    <property type="term" value="F:iron ion binding"/>
    <property type="evidence" value="ECO:0007669"/>
    <property type="project" value="InterPro"/>
</dbReference>
<evidence type="ECO:0000256" key="2">
    <source>
        <dbReference type="ARBA" id="ARBA00008751"/>
    </source>
</evidence>
<dbReference type="OrthoDB" id="9769355at2"/>
<evidence type="ECO:0000256" key="3">
    <source>
        <dbReference type="ARBA" id="ARBA00022714"/>
    </source>
</evidence>
<accession>A0A6L5JYD1</accession>
<evidence type="ECO:0000256" key="6">
    <source>
        <dbReference type="ARBA" id="ARBA00023004"/>
    </source>
</evidence>
<keyword evidence="7" id="KW-0411">Iron-sulfur</keyword>
<dbReference type="InterPro" id="IPR015879">
    <property type="entry name" value="Ring_hydroxy_dOase_asu_C_dom"/>
</dbReference>
<dbReference type="CDD" id="cd03469">
    <property type="entry name" value="Rieske_RO_Alpha_N"/>
    <property type="match status" value="1"/>
</dbReference>
<evidence type="ECO:0000256" key="5">
    <source>
        <dbReference type="ARBA" id="ARBA00023002"/>
    </source>
</evidence>
<evidence type="ECO:0000256" key="1">
    <source>
        <dbReference type="ARBA" id="ARBA00001962"/>
    </source>
</evidence>
<evidence type="ECO:0000256" key="7">
    <source>
        <dbReference type="ARBA" id="ARBA00023014"/>
    </source>
</evidence>
<keyword evidence="6" id="KW-0408">Iron</keyword>
<dbReference type="AlphaFoldDB" id="A0A6L5JYD1"/>
<keyword evidence="3" id="KW-0001">2Fe-2S</keyword>
<dbReference type="EMBL" id="WIXJ01000004">
    <property type="protein sequence ID" value="MQY51664.1"/>
    <property type="molecule type" value="Genomic_DNA"/>
</dbReference>
<dbReference type="PANTHER" id="PTHR43756">
    <property type="entry name" value="CHOLINE MONOOXYGENASE, CHLOROPLASTIC"/>
    <property type="match status" value="1"/>
</dbReference>
<evidence type="ECO:0000313" key="9">
    <source>
        <dbReference type="EMBL" id="MQY51664.1"/>
    </source>
</evidence>